<dbReference type="InterPro" id="IPR000719">
    <property type="entry name" value="Prot_kinase_dom"/>
</dbReference>
<name>A0A8S9PDR8_BRACR</name>
<comment type="caution">
    <text evidence="3">The sequence shown here is derived from an EMBL/GenBank/DDBJ whole genome shotgun (WGS) entry which is preliminary data.</text>
</comment>
<dbReference type="Pfam" id="PF00069">
    <property type="entry name" value="Pkinase"/>
    <property type="match status" value="1"/>
</dbReference>
<sequence>MGSFCLLFTTAYELERKAIDFLTAKLDIPVYATGPLIPFEKLSDGSEPDYIRWLDEQPESSVLYVSQGSFLSVSEAQMDEIVEGVRASGVRFLWVARGGELKLNKAFEGSSGVVVSWCDQLRVLCHVAVGGFWTHCGFNSTLEGMYSEVPMLAFPLFWDQILNGKMIVEDWRVGIRIERRKKAEVLIGRDEVKEVVKRLMDRESEDGKEMRRRACDLSEICRGAVEEMGSSNANIDHFIRDNNLPDPLIRDFTRMLLQGLATIHAHGYVHCNLKPENILVFPSHINQRQRHVQTLFRVEDFGFRVVEKGRRQ</sequence>
<protein>
    <recommendedName>
        <fullName evidence="2">Protein kinase domain-containing protein</fullName>
    </recommendedName>
</protein>
<evidence type="ECO:0000313" key="3">
    <source>
        <dbReference type="EMBL" id="KAF3513295.1"/>
    </source>
</evidence>
<evidence type="ECO:0000256" key="1">
    <source>
        <dbReference type="ARBA" id="ARBA00022679"/>
    </source>
</evidence>
<accession>A0A8S9PDR8</accession>
<dbReference type="PROSITE" id="PS50011">
    <property type="entry name" value="PROTEIN_KINASE_DOM"/>
    <property type="match status" value="1"/>
</dbReference>
<dbReference type="SUPFAM" id="SSF53756">
    <property type="entry name" value="UDP-Glycosyltransferase/glycogen phosphorylase"/>
    <property type="match status" value="1"/>
</dbReference>
<feature type="domain" description="Protein kinase" evidence="2">
    <location>
        <begin position="59"/>
        <end position="312"/>
    </location>
</feature>
<keyword evidence="1" id="KW-0808">Transferase</keyword>
<dbReference type="PANTHER" id="PTHR48045">
    <property type="entry name" value="UDP-GLYCOSYLTRANSFERASE 72B1"/>
    <property type="match status" value="1"/>
</dbReference>
<dbReference type="CDD" id="cd03784">
    <property type="entry name" value="GT1_Gtf-like"/>
    <property type="match status" value="1"/>
</dbReference>
<reference evidence="3" key="1">
    <citation type="submission" date="2019-12" db="EMBL/GenBank/DDBJ databases">
        <title>Genome sequencing and annotation of Brassica cretica.</title>
        <authorList>
            <person name="Studholme D.J."/>
            <person name="Sarris P."/>
        </authorList>
    </citation>
    <scope>NUCLEOTIDE SEQUENCE</scope>
    <source>
        <strain evidence="3">PFS-109/04</strain>
        <tissue evidence="3">Leaf</tissue>
    </source>
</reference>
<dbReference type="Gene3D" id="3.40.50.2000">
    <property type="entry name" value="Glycogen Phosphorylase B"/>
    <property type="match status" value="2"/>
</dbReference>
<dbReference type="GO" id="GO:0005524">
    <property type="term" value="F:ATP binding"/>
    <property type="evidence" value="ECO:0007669"/>
    <property type="project" value="InterPro"/>
</dbReference>
<organism evidence="3 4">
    <name type="scientific">Brassica cretica</name>
    <name type="common">Mustard</name>
    <dbReference type="NCBI Taxonomy" id="69181"/>
    <lineage>
        <taxon>Eukaryota</taxon>
        <taxon>Viridiplantae</taxon>
        <taxon>Streptophyta</taxon>
        <taxon>Embryophyta</taxon>
        <taxon>Tracheophyta</taxon>
        <taxon>Spermatophyta</taxon>
        <taxon>Magnoliopsida</taxon>
        <taxon>eudicotyledons</taxon>
        <taxon>Gunneridae</taxon>
        <taxon>Pentapetalae</taxon>
        <taxon>rosids</taxon>
        <taxon>malvids</taxon>
        <taxon>Brassicales</taxon>
        <taxon>Brassicaceae</taxon>
        <taxon>Brassiceae</taxon>
        <taxon>Brassica</taxon>
    </lineage>
</organism>
<dbReference type="GO" id="GO:0008194">
    <property type="term" value="F:UDP-glycosyltransferase activity"/>
    <property type="evidence" value="ECO:0007669"/>
    <property type="project" value="InterPro"/>
</dbReference>
<dbReference type="Gene3D" id="1.10.510.10">
    <property type="entry name" value="Transferase(Phosphotransferase) domain 1"/>
    <property type="match status" value="1"/>
</dbReference>
<proteinExistence type="predicted"/>
<dbReference type="InterPro" id="IPR011009">
    <property type="entry name" value="Kinase-like_dom_sf"/>
</dbReference>
<dbReference type="FunFam" id="3.40.50.2000:FF:000138">
    <property type="entry name" value="Glycosyltransferase"/>
    <property type="match status" value="1"/>
</dbReference>
<dbReference type="EMBL" id="QGKX02001521">
    <property type="protein sequence ID" value="KAF3513295.1"/>
    <property type="molecule type" value="Genomic_DNA"/>
</dbReference>
<dbReference type="AlphaFoldDB" id="A0A8S9PDR8"/>
<dbReference type="Proteomes" id="UP000712600">
    <property type="component" value="Unassembled WGS sequence"/>
</dbReference>
<dbReference type="PANTHER" id="PTHR48045:SF22">
    <property type="entry name" value="UDP-GLUCURONOSYL_UDP-GLUCOSYLTRANSFERASE"/>
    <property type="match status" value="1"/>
</dbReference>
<dbReference type="SUPFAM" id="SSF56112">
    <property type="entry name" value="Protein kinase-like (PK-like)"/>
    <property type="match status" value="1"/>
</dbReference>
<evidence type="ECO:0000313" key="4">
    <source>
        <dbReference type="Proteomes" id="UP000712600"/>
    </source>
</evidence>
<evidence type="ECO:0000259" key="2">
    <source>
        <dbReference type="PROSITE" id="PS50011"/>
    </source>
</evidence>
<gene>
    <name evidence="3" type="ORF">F2Q69_00001389</name>
</gene>
<dbReference type="Pfam" id="PF00201">
    <property type="entry name" value="UDPGT"/>
    <property type="match status" value="1"/>
</dbReference>
<dbReference type="InterPro" id="IPR002213">
    <property type="entry name" value="UDP_glucos_trans"/>
</dbReference>
<dbReference type="GO" id="GO:0004672">
    <property type="term" value="F:protein kinase activity"/>
    <property type="evidence" value="ECO:0007669"/>
    <property type="project" value="InterPro"/>
</dbReference>